<feature type="domain" description="Csd3-like second N-terminal" evidence="10">
    <location>
        <begin position="224"/>
        <end position="347"/>
    </location>
</feature>
<dbReference type="Gene3D" id="3.10.450.350">
    <property type="match status" value="2"/>
</dbReference>
<keyword evidence="5" id="KW-0378">Hydrolase</keyword>
<evidence type="ECO:0000256" key="2">
    <source>
        <dbReference type="ARBA" id="ARBA00004196"/>
    </source>
</evidence>
<dbReference type="InterPro" id="IPR045834">
    <property type="entry name" value="Csd3_N2"/>
</dbReference>
<dbReference type="InterPro" id="IPR011055">
    <property type="entry name" value="Dup_hybrid_motif"/>
</dbReference>
<evidence type="ECO:0000256" key="1">
    <source>
        <dbReference type="ARBA" id="ARBA00001947"/>
    </source>
</evidence>
<keyword evidence="12" id="KW-1185">Reference proteome</keyword>
<keyword evidence="4" id="KW-0479">Metal-binding</keyword>
<evidence type="ECO:0000256" key="6">
    <source>
        <dbReference type="ARBA" id="ARBA00022833"/>
    </source>
</evidence>
<dbReference type="Proteomes" id="UP001058120">
    <property type="component" value="Chromosome"/>
</dbReference>
<dbReference type="Gene3D" id="2.70.70.10">
    <property type="entry name" value="Glucose Permease (Domain IIA)"/>
    <property type="match status" value="1"/>
</dbReference>
<keyword evidence="7" id="KW-0482">Metalloprotease</keyword>
<name>A0ABY5XYT2_9BACT</name>
<dbReference type="PANTHER" id="PTHR21666">
    <property type="entry name" value="PEPTIDASE-RELATED"/>
    <property type="match status" value="1"/>
</dbReference>
<sequence>MLKWKKNIKRYCFAGFLLLFFALALQVDRAAAETDSGIAEMEMDFQAEAKSETAEEILPHGEDFDLEARSGLRTFFATLGGTIQENYTMIMDSFHEKYAEFVQFLFDEYIFALIPQVPQKEYKIDVVGENLLLLKSSIGSGDSLGSLLNGWISFSTILNLVEESKSVYSLTALKAGRPCSFLIDLDDNSLQKFEYEFDDTHKVIIQKTEDGHKVAFEEIIYDYELKFIEGTVTSNFYNAVIDLGENAVFAIRLADVFTFDIDFAREIKEGDKFYALVEKKSRDGNFNGYGRIIAARFINDGASYEGFLFYDSEEEGKLSYFDRNGKALQKAFLRTPVHFTRISSRFTSARKHPILGITRAHPAIDYAAPKGTPVMAVGDGTVTRAAYTGGYGHLIILKHRGGLETQYAHLSGYAKGVRSGAKVSQGQVIGYVGSTGLSTGPHLDFRIKKGGKFVNPDHIIIPSKAPLRADQMEEYGLTVQKLDLLLQGKEDVKEFNAENWLNGLR</sequence>
<evidence type="ECO:0000313" key="12">
    <source>
        <dbReference type="Proteomes" id="UP001058120"/>
    </source>
</evidence>
<accession>A0ABY5XYT2</accession>
<evidence type="ECO:0000256" key="5">
    <source>
        <dbReference type="ARBA" id="ARBA00022801"/>
    </source>
</evidence>
<keyword evidence="8" id="KW-0732">Signal</keyword>
<dbReference type="Pfam" id="PF01551">
    <property type="entry name" value="Peptidase_M23"/>
    <property type="match status" value="1"/>
</dbReference>
<evidence type="ECO:0000256" key="8">
    <source>
        <dbReference type="SAM" id="SignalP"/>
    </source>
</evidence>
<keyword evidence="6" id="KW-0862">Zinc</keyword>
<dbReference type="SUPFAM" id="SSF51261">
    <property type="entry name" value="Duplicated hybrid motif"/>
    <property type="match status" value="1"/>
</dbReference>
<gene>
    <name evidence="11" type="ORF">JBF11_06110</name>
</gene>
<evidence type="ECO:0000256" key="4">
    <source>
        <dbReference type="ARBA" id="ARBA00022723"/>
    </source>
</evidence>
<protein>
    <submittedName>
        <fullName evidence="11">Peptidoglycan DD-metalloendopeptidase family protein</fullName>
    </submittedName>
</protein>
<dbReference type="Pfam" id="PF19425">
    <property type="entry name" value="Csd3_N2"/>
    <property type="match status" value="1"/>
</dbReference>
<feature type="domain" description="M23ase beta-sheet core" evidence="9">
    <location>
        <begin position="360"/>
        <end position="456"/>
    </location>
</feature>
<feature type="signal peptide" evidence="8">
    <location>
        <begin position="1"/>
        <end position="24"/>
    </location>
</feature>
<dbReference type="CDD" id="cd12797">
    <property type="entry name" value="M23_peptidase"/>
    <property type="match status" value="1"/>
</dbReference>
<keyword evidence="3" id="KW-0645">Protease</keyword>
<comment type="cofactor">
    <cofactor evidence="1">
        <name>Zn(2+)</name>
        <dbReference type="ChEBI" id="CHEBI:29105"/>
    </cofactor>
</comment>
<evidence type="ECO:0000256" key="7">
    <source>
        <dbReference type="ARBA" id="ARBA00023049"/>
    </source>
</evidence>
<dbReference type="EMBL" id="CP065938">
    <property type="protein sequence ID" value="UWX05055.1"/>
    <property type="molecule type" value="Genomic_DNA"/>
</dbReference>
<reference evidence="11" key="1">
    <citation type="submission" date="2020-12" db="EMBL/GenBank/DDBJ databases">
        <title>Taurinivorans muris gen. nov., sp. nov., fundamental and realized metabolic niche of a ubiquitous sulfidogenic bacterium in the murine intestine.</title>
        <authorList>
            <person name="Ye H."/>
            <person name="Hanson B.T."/>
            <person name="Loy A."/>
        </authorList>
    </citation>
    <scope>NUCLEOTIDE SEQUENCE</scope>
    <source>
        <strain evidence="11">LT0009</strain>
    </source>
</reference>
<organism evidence="11 12">
    <name type="scientific">Taurinivorans muris</name>
    <dbReference type="NCBI Taxonomy" id="2787751"/>
    <lineage>
        <taxon>Bacteria</taxon>
        <taxon>Pseudomonadati</taxon>
        <taxon>Thermodesulfobacteriota</taxon>
        <taxon>Desulfovibrionia</taxon>
        <taxon>Desulfovibrionales</taxon>
        <taxon>Desulfovibrionaceae</taxon>
        <taxon>Taurinivorans</taxon>
    </lineage>
</organism>
<evidence type="ECO:0000256" key="3">
    <source>
        <dbReference type="ARBA" id="ARBA00022670"/>
    </source>
</evidence>
<proteinExistence type="predicted"/>
<evidence type="ECO:0000259" key="10">
    <source>
        <dbReference type="Pfam" id="PF19425"/>
    </source>
</evidence>
<comment type="subcellular location">
    <subcellularLocation>
        <location evidence="2">Cell envelope</location>
    </subcellularLocation>
</comment>
<dbReference type="InterPro" id="IPR050570">
    <property type="entry name" value="Cell_wall_metabolism_enzyme"/>
</dbReference>
<dbReference type="InterPro" id="IPR016047">
    <property type="entry name" value="M23ase_b-sheet_dom"/>
</dbReference>
<feature type="chain" id="PRO_5046407820" evidence="8">
    <location>
        <begin position="25"/>
        <end position="505"/>
    </location>
</feature>
<evidence type="ECO:0000313" key="11">
    <source>
        <dbReference type="EMBL" id="UWX05055.1"/>
    </source>
</evidence>
<evidence type="ECO:0000259" key="9">
    <source>
        <dbReference type="Pfam" id="PF01551"/>
    </source>
</evidence>
<dbReference type="PANTHER" id="PTHR21666:SF288">
    <property type="entry name" value="CELL DIVISION PROTEIN YTFB"/>
    <property type="match status" value="1"/>
</dbReference>
<dbReference type="RefSeq" id="WP_334314613.1">
    <property type="nucleotide sequence ID" value="NZ_CP065938.1"/>
</dbReference>